<sequence length="156" mass="17270">MSFARSILKTGKFTLISTATFAAGFASFAHAWPPNITPLNKDEIQSQTQSLTESIKQSTKYRSLLANTEFDQFNALQLIPEAHKQNHIGQGLLNSPNHLAIEPIIFSNRTTIPHSNPNSNHNHNHNRPNNKNQPNYLPSSNSAPTSSHTTARSTTE</sequence>
<dbReference type="EMBL" id="BSXS01007938">
    <property type="protein sequence ID" value="GME90871.1"/>
    <property type="molecule type" value="Genomic_DNA"/>
</dbReference>
<dbReference type="Proteomes" id="UP001165064">
    <property type="component" value="Unassembled WGS sequence"/>
</dbReference>
<organism evidence="1 2">
    <name type="scientific">Ambrosiozyma monospora</name>
    <name type="common">Yeast</name>
    <name type="synonym">Endomycopsis monosporus</name>
    <dbReference type="NCBI Taxonomy" id="43982"/>
    <lineage>
        <taxon>Eukaryota</taxon>
        <taxon>Fungi</taxon>
        <taxon>Dikarya</taxon>
        <taxon>Ascomycota</taxon>
        <taxon>Saccharomycotina</taxon>
        <taxon>Pichiomycetes</taxon>
        <taxon>Pichiales</taxon>
        <taxon>Pichiaceae</taxon>
        <taxon>Ambrosiozyma</taxon>
    </lineage>
</organism>
<proteinExistence type="predicted"/>
<evidence type="ECO:0000313" key="2">
    <source>
        <dbReference type="Proteomes" id="UP001165064"/>
    </source>
</evidence>
<protein>
    <submittedName>
        <fullName evidence="1">Unnamed protein product</fullName>
    </submittedName>
</protein>
<reference evidence="1" key="1">
    <citation type="submission" date="2023-04" db="EMBL/GenBank/DDBJ databases">
        <title>Ambrosiozyma monospora NBRC 10751.</title>
        <authorList>
            <person name="Ichikawa N."/>
            <person name="Sato H."/>
            <person name="Tonouchi N."/>
        </authorList>
    </citation>
    <scope>NUCLEOTIDE SEQUENCE</scope>
    <source>
        <strain evidence="1">NBRC 10751</strain>
    </source>
</reference>
<keyword evidence="2" id="KW-1185">Reference proteome</keyword>
<comment type="caution">
    <text evidence="1">The sequence shown here is derived from an EMBL/GenBank/DDBJ whole genome shotgun (WGS) entry which is preliminary data.</text>
</comment>
<accession>A0ACB5TL41</accession>
<evidence type="ECO:0000313" key="1">
    <source>
        <dbReference type="EMBL" id="GME90871.1"/>
    </source>
</evidence>
<gene>
    <name evidence="1" type="ORF">Amon02_000879400</name>
</gene>
<name>A0ACB5TL41_AMBMO</name>